<evidence type="ECO:0000313" key="1">
    <source>
        <dbReference type="EMBL" id="RDV00508.1"/>
    </source>
</evidence>
<reference evidence="1 2" key="1">
    <citation type="submission" date="2018-08" db="EMBL/GenBank/DDBJ databases">
        <title>Paraburkholderia sp. DHOM06 isolated from forest soil.</title>
        <authorList>
            <person name="Gao Z.-H."/>
            <person name="Qiu L.-H."/>
        </authorList>
    </citation>
    <scope>NUCLEOTIDE SEQUENCE [LARGE SCALE GENOMIC DNA]</scope>
    <source>
        <strain evidence="1 2">DHOM06</strain>
    </source>
</reference>
<dbReference type="OrthoDB" id="8966283at2"/>
<dbReference type="AlphaFoldDB" id="A0A3D8K4X9"/>
<name>A0A3D8K4X9_9BURK</name>
<accession>A0A3D8K4X9</accession>
<evidence type="ECO:0000313" key="2">
    <source>
        <dbReference type="Proteomes" id="UP000256838"/>
    </source>
</evidence>
<proteinExistence type="predicted"/>
<dbReference type="EMBL" id="QRGA01000001">
    <property type="protein sequence ID" value="RDV00508.1"/>
    <property type="molecule type" value="Genomic_DNA"/>
</dbReference>
<dbReference type="RefSeq" id="WP_115531777.1">
    <property type="nucleotide sequence ID" value="NZ_QRGA01000001.1"/>
</dbReference>
<comment type="caution">
    <text evidence="1">The sequence shown here is derived from an EMBL/GenBank/DDBJ whole genome shotgun (WGS) entry which is preliminary data.</text>
</comment>
<keyword evidence="2" id="KW-1185">Reference proteome</keyword>
<sequence>MMNTERAADELDAHDEPDGIDELRDAIVALSGAHSNAIIQHGTWMLVAGEMLSSITEHLPSDVKMNIASTFRNRIERLLSLGDDESLPSTYTSELMKEVNRYLKVLESN</sequence>
<gene>
    <name evidence="1" type="ORF">DWV00_01630</name>
</gene>
<protein>
    <submittedName>
        <fullName evidence="1">Uncharacterized protein</fullName>
    </submittedName>
</protein>
<organism evidence="1 2">
    <name type="scientific">Trinickia dinghuensis</name>
    <dbReference type="NCBI Taxonomy" id="2291023"/>
    <lineage>
        <taxon>Bacteria</taxon>
        <taxon>Pseudomonadati</taxon>
        <taxon>Pseudomonadota</taxon>
        <taxon>Betaproteobacteria</taxon>
        <taxon>Burkholderiales</taxon>
        <taxon>Burkholderiaceae</taxon>
        <taxon>Trinickia</taxon>
    </lineage>
</organism>
<dbReference type="Proteomes" id="UP000256838">
    <property type="component" value="Unassembled WGS sequence"/>
</dbReference>